<evidence type="ECO:0000259" key="10">
    <source>
        <dbReference type="PROSITE" id="PS00716"/>
    </source>
</evidence>
<dbReference type="InterPro" id="IPR007627">
    <property type="entry name" value="RNA_pol_sigma70_r2"/>
</dbReference>
<comment type="subunit">
    <text evidence="7">Interacts with the RNA polymerase core enzyme.</text>
</comment>
<evidence type="ECO:0000259" key="9">
    <source>
        <dbReference type="PROSITE" id="PS00715"/>
    </source>
</evidence>
<dbReference type="NCBIfam" id="TIGR02937">
    <property type="entry name" value="sigma70-ECF"/>
    <property type="match status" value="1"/>
</dbReference>
<dbReference type="PIRSF" id="PIRSF000770">
    <property type="entry name" value="RNA_pol_sigma-SigE/K"/>
    <property type="match status" value="1"/>
</dbReference>
<feature type="domain" description="RNA polymerase sigma-70" evidence="9">
    <location>
        <begin position="77"/>
        <end position="90"/>
    </location>
</feature>
<dbReference type="Proteomes" id="UP000476696">
    <property type="component" value="Unassembled WGS sequence"/>
</dbReference>
<dbReference type="PROSITE" id="PS00715">
    <property type="entry name" value="SIGMA70_1"/>
    <property type="match status" value="1"/>
</dbReference>
<dbReference type="InterPro" id="IPR007630">
    <property type="entry name" value="RNA_pol_sigma70_r4"/>
</dbReference>
<sequence length="285" mass="32712">MTNEMRTLALVPQGSLEAYVRAANTYPMLTAEEERALAERLHYDGDLDAAKELILSHLRFVAHIARNYSGYGLPQADLIQEGNIGLMKAVRRFNPEVGVRLVSFAVHWIKAEIHEYVLRNWRIVKVATTKAQRKLFFNLRKNKQRLGWFSHDEVEHVARELGVTSKDVLEMESRMAAQDMTFDPTPDDEPRDGAAMAPMLYLQDKSSDFAESIEEDNWDRDATDKLSYALEGLDERSQDIIRARWLDDDNKSTLQELADKYGVSAERVRQLEKNAMKKLRLAIEA</sequence>
<dbReference type="InterPro" id="IPR000943">
    <property type="entry name" value="RNA_pol_sigma70"/>
</dbReference>
<dbReference type="SUPFAM" id="SSF88946">
    <property type="entry name" value="Sigma2 domain of RNA polymerase sigma factors"/>
    <property type="match status" value="1"/>
</dbReference>
<dbReference type="Gene3D" id="1.10.10.10">
    <property type="entry name" value="Winged helix-like DNA-binding domain superfamily/Winged helix DNA-binding domain"/>
    <property type="match status" value="1"/>
</dbReference>
<comment type="similarity">
    <text evidence="7">Belongs to the sigma-70 factor family. RpoH subfamily.</text>
</comment>
<dbReference type="InterPro" id="IPR050813">
    <property type="entry name" value="Sigma-70_Factor"/>
</dbReference>
<dbReference type="PANTHER" id="PTHR30376:SF3">
    <property type="entry name" value="RNA POLYMERASE SIGMA FACTOR RPOH"/>
    <property type="match status" value="1"/>
</dbReference>
<dbReference type="CDD" id="cd06171">
    <property type="entry name" value="Sigma70_r4"/>
    <property type="match status" value="1"/>
</dbReference>
<comment type="caution">
    <text evidence="11">The sequence shown here is derived from an EMBL/GenBank/DDBJ whole genome shotgun (WGS) entry which is preliminary data.</text>
</comment>
<dbReference type="FunFam" id="1.20.120.1810:FF:000001">
    <property type="entry name" value="RNA polymerase sigma factor RpoH"/>
    <property type="match status" value="1"/>
</dbReference>
<evidence type="ECO:0000256" key="3">
    <source>
        <dbReference type="ARBA" id="ARBA00023016"/>
    </source>
</evidence>
<dbReference type="EMBL" id="JAADJS010000007">
    <property type="protein sequence ID" value="NGX89753.1"/>
    <property type="molecule type" value="Genomic_DNA"/>
</dbReference>
<dbReference type="InterPro" id="IPR036388">
    <property type="entry name" value="WH-like_DNA-bd_sf"/>
</dbReference>
<accession>A0A6M2BAW8</accession>
<comment type="subcellular location">
    <subcellularLocation>
        <location evidence="7">Cytoplasm</location>
    </subcellularLocation>
</comment>
<dbReference type="FunFam" id="1.10.10.10:FF:000285">
    <property type="entry name" value="RNA polymerase sigma factor RpoH"/>
    <property type="match status" value="1"/>
</dbReference>
<dbReference type="Pfam" id="PF04545">
    <property type="entry name" value="Sigma70_r4"/>
    <property type="match status" value="1"/>
</dbReference>
<dbReference type="GO" id="GO:0003677">
    <property type="term" value="F:DNA binding"/>
    <property type="evidence" value="ECO:0007669"/>
    <property type="project" value="UniProtKB-UniRule"/>
</dbReference>
<dbReference type="AlphaFoldDB" id="A0A6M2BAW8"/>
<feature type="short sequence motif" description="Interaction with polymerase core subunit RpoC" evidence="7">
    <location>
        <begin position="77"/>
        <end position="80"/>
    </location>
</feature>
<keyword evidence="1 7" id="KW-0963">Cytoplasm</keyword>
<evidence type="ECO:0000313" key="12">
    <source>
        <dbReference type="Proteomes" id="UP000476696"/>
    </source>
</evidence>
<reference evidence="11 12" key="1">
    <citation type="submission" date="2020-01" db="EMBL/GenBank/DDBJ databases">
        <authorList>
            <person name="Lee S.D."/>
        </authorList>
    </citation>
    <scope>NUCLEOTIDE SEQUENCE [LARGE SCALE GENOMIC DNA]</scope>
    <source>
        <strain evidence="11 12">Lac-M11</strain>
    </source>
</reference>
<dbReference type="PRINTS" id="PR00046">
    <property type="entry name" value="SIGMA70FCT"/>
</dbReference>
<dbReference type="FunFam" id="1.20.140.160:FF:000002">
    <property type="entry name" value="RNA polymerase sigma factor RpoH"/>
    <property type="match status" value="1"/>
</dbReference>
<dbReference type="InterPro" id="IPR013325">
    <property type="entry name" value="RNA_pol_sigma_r2"/>
</dbReference>
<name>A0A6M2BAW8_9GAMM</name>
<keyword evidence="4 7" id="KW-0731">Sigma factor</keyword>
<dbReference type="Pfam" id="PF00140">
    <property type="entry name" value="Sigma70_r1_2"/>
    <property type="match status" value="1"/>
</dbReference>
<dbReference type="InterPro" id="IPR014284">
    <property type="entry name" value="RNA_pol_sigma-70_dom"/>
</dbReference>
<dbReference type="Gene3D" id="1.20.120.1810">
    <property type="match status" value="1"/>
</dbReference>
<dbReference type="HAMAP" id="MF_00961">
    <property type="entry name" value="Sigma70_RpoH"/>
    <property type="match status" value="1"/>
</dbReference>
<protein>
    <recommendedName>
        <fullName evidence="7 8">RNA polymerase sigma factor RpoH</fullName>
    </recommendedName>
    <alternativeName>
        <fullName evidence="7">RNA polymerase sigma-32 factor</fullName>
    </alternativeName>
</protein>
<dbReference type="GO" id="GO:0016987">
    <property type="term" value="F:sigma factor activity"/>
    <property type="evidence" value="ECO:0007669"/>
    <property type="project" value="UniProtKB-UniRule"/>
</dbReference>
<evidence type="ECO:0000256" key="8">
    <source>
        <dbReference type="NCBIfam" id="TIGR02392"/>
    </source>
</evidence>
<evidence type="ECO:0000256" key="2">
    <source>
        <dbReference type="ARBA" id="ARBA00023015"/>
    </source>
</evidence>
<dbReference type="GO" id="GO:0006352">
    <property type="term" value="P:DNA-templated transcription initiation"/>
    <property type="evidence" value="ECO:0007669"/>
    <property type="project" value="UniProtKB-UniRule"/>
</dbReference>
<keyword evidence="2 7" id="KW-0805">Transcription regulation</keyword>
<proteinExistence type="inferred from homology"/>
<evidence type="ECO:0000256" key="5">
    <source>
        <dbReference type="ARBA" id="ARBA00023125"/>
    </source>
</evidence>
<keyword evidence="6 7" id="KW-0804">Transcription</keyword>
<keyword evidence="5 7" id="KW-0238">DNA-binding</keyword>
<keyword evidence="3 7" id="KW-0346">Stress response</keyword>
<reference evidence="11 12" key="2">
    <citation type="submission" date="2020-03" db="EMBL/GenBank/DDBJ databases">
        <title>Rahnella aceri sp. nov., isoated from traditional Jeju Makgeolli.</title>
        <authorList>
            <person name="Kim I.S."/>
            <person name="Jeon D."/>
        </authorList>
    </citation>
    <scope>NUCLEOTIDE SEQUENCE [LARGE SCALE GENOMIC DNA]</scope>
    <source>
        <strain evidence="11 12">Lac-M11</strain>
    </source>
</reference>
<dbReference type="Pfam" id="PF04542">
    <property type="entry name" value="Sigma70_r2"/>
    <property type="match status" value="1"/>
</dbReference>
<dbReference type="GO" id="GO:0009408">
    <property type="term" value="P:response to heat"/>
    <property type="evidence" value="ECO:0007669"/>
    <property type="project" value="UniProtKB-UniRule"/>
</dbReference>
<feature type="region of interest" description="Sigma-70 factor domain-2" evidence="7">
    <location>
        <begin position="53"/>
        <end position="122"/>
    </location>
</feature>
<comment type="function">
    <text evidence="7">Sigma factors are initiation factors that promote the attachment of RNA polymerase to specific initiation sites and are then released. This sigma factor is involved in regulation of expression of heat shock genes.</text>
</comment>
<feature type="DNA-binding region" description="H-T-H motif" evidence="7">
    <location>
        <begin position="254"/>
        <end position="273"/>
    </location>
</feature>
<dbReference type="PANTHER" id="PTHR30376">
    <property type="entry name" value="SIGMA FACTOR RPOH HEAT SHOCK RELATED"/>
    <property type="match status" value="1"/>
</dbReference>
<feature type="domain" description="RNA polymerase sigma-70" evidence="10">
    <location>
        <begin position="253"/>
        <end position="279"/>
    </location>
</feature>
<dbReference type="NCBIfam" id="TIGR02392">
    <property type="entry name" value="rpoH_proteo"/>
    <property type="match status" value="1"/>
</dbReference>
<evidence type="ECO:0000313" key="11">
    <source>
        <dbReference type="EMBL" id="NGX89753.1"/>
    </source>
</evidence>
<dbReference type="SUPFAM" id="SSF88659">
    <property type="entry name" value="Sigma3 and sigma4 domains of RNA polymerase sigma factors"/>
    <property type="match status" value="1"/>
</dbReference>
<feature type="region of interest" description="Sigma-70 factor domain-4" evidence="7">
    <location>
        <begin position="229"/>
        <end position="281"/>
    </location>
</feature>
<dbReference type="RefSeq" id="WP_152324796.1">
    <property type="nucleotide sequence ID" value="NZ_JAADJS010000007.1"/>
</dbReference>
<dbReference type="InterPro" id="IPR012759">
    <property type="entry name" value="RNA_pol_sigma_RpoH_proteobac"/>
</dbReference>
<organism evidence="11 12">
    <name type="scientific">Rahnella contaminans</name>
    <dbReference type="NCBI Taxonomy" id="2703882"/>
    <lineage>
        <taxon>Bacteria</taxon>
        <taxon>Pseudomonadati</taxon>
        <taxon>Pseudomonadota</taxon>
        <taxon>Gammaproteobacteria</taxon>
        <taxon>Enterobacterales</taxon>
        <taxon>Yersiniaceae</taxon>
        <taxon>Rahnella</taxon>
    </lineage>
</organism>
<dbReference type="InterPro" id="IPR009042">
    <property type="entry name" value="RNA_pol_sigma70_r1_2"/>
</dbReference>
<keyword evidence="12" id="KW-1185">Reference proteome</keyword>
<gene>
    <name evidence="7 11" type="primary">rpoH</name>
    <name evidence="11" type="ORF">GW579_21975</name>
</gene>
<evidence type="ECO:0000256" key="6">
    <source>
        <dbReference type="ARBA" id="ARBA00023163"/>
    </source>
</evidence>
<evidence type="ECO:0000256" key="4">
    <source>
        <dbReference type="ARBA" id="ARBA00023082"/>
    </source>
</evidence>
<dbReference type="InterPro" id="IPR013324">
    <property type="entry name" value="RNA_pol_sigma_r3/r4-like"/>
</dbReference>
<dbReference type="PROSITE" id="PS00716">
    <property type="entry name" value="SIGMA70_2"/>
    <property type="match status" value="1"/>
</dbReference>
<dbReference type="NCBIfam" id="NF005143">
    <property type="entry name" value="PRK06596.1"/>
    <property type="match status" value="1"/>
</dbReference>
<evidence type="ECO:0000256" key="1">
    <source>
        <dbReference type="ARBA" id="ARBA00022490"/>
    </source>
</evidence>
<evidence type="ECO:0000256" key="7">
    <source>
        <dbReference type="HAMAP-Rule" id="MF_00961"/>
    </source>
</evidence>
<dbReference type="GO" id="GO:0005737">
    <property type="term" value="C:cytoplasm"/>
    <property type="evidence" value="ECO:0007669"/>
    <property type="project" value="UniProtKB-SubCell"/>
</dbReference>